<evidence type="ECO:0000256" key="5">
    <source>
        <dbReference type="SAM" id="Phobius"/>
    </source>
</evidence>
<evidence type="ECO:0000259" key="6">
    <source>
        <dbReference type="PROSITE" id="PS50850"/>
    </source>
</evidence>
<keyword evidence="3 5" id="KW-1133">Transmembrane helix</keyword>
<feature type="transmembrane region" description="Helical" evidence="5">
    <location>
        <begin position="52"/>
        <end position="72"/>
    </location>
</feature>
<dbReference type="PANTHER" id="PTHR23514">
    <property type="entry name" value="BYPASS OF STOP CODON PROTEIN 6"/>
    <property type="match status" value="1"/>
</dbReference>
<dbReference type="Proteomes" id="UP000224974">
    <property type="component" value="Unassembled WGS sequence"/>
</dbReference>
<dbReference type="CDD" id="cd17393">
    <property type="entry name" value="MFS_MosC_like"/>
    <property type="match status" value="1"/>
</dbReference>
<feature type="transmembrane region" description="Helical" evidence="5">
    <location>
        <begin position="250"/>
        <end position="271"/>
    </location>
</feature>
<feature type="transmembrane region" description="Helical" evidence="5">
    <location>
        <begin position="79"/>
        <end position="99"/>
    </location>
</feature>
<organism evidence="7 8">
    <name type="scientific">Budvicia aquatica</name>
    <dbReference type="NCBI Taxonomy" id="82979"/>
    <lineage>
        <taxon>Bacteria</taxon>
        <taxon>Pseudomonadati</taxon>
        <taxon>Pseudomonadota</taxon>
        <taxon>Gammaproteobacteria</taxon>
        <taxon>Enterobacterales</taxon>
        <taxon>Budviciaceae</taxon>
        <taxon>Budvicia</taxon>
    </lineage>
</organism>
<feature type="transmembrane region" description="Helical" evidence="5">
    <location>
        <begin position="283"/>
        <end position="302"/>
    </location>
</feature>
<protein>
    <submittedName>
        <fullName evidence="7">MFS transporter</fullName>
    </submittedName>
</protein>
<name>A0A2C6C7L4_9GAMM</name>
<feature type="transmembrane region" description="Helical" evidence="5">
    <location>
        <begin position="308"/>
        <end position="328"/>
    </location>
</feature>
<dbReference type="InterPro" id="IPR020846">
    <property type="entry name" value="MFS_dom"/>
</dbReference>
<gene>
    <name evidence="7" type="ORF">CRN84_24880</name>
</gene>
<proteinExistence type="predicted"/>
<feature type="transmembrane region" description="Helical" evidence="5">
    <location>
        <begin position="21"/>
        <end position="40"/>
    </location>
</feature>
<dbReference type="PROSITE" id="PS50850">
    <property type="entry name" value="MFS"/>
    <property type="match status" value="1"/>
</dbReference>
<feature type="domain" description="Major facilitator superfamily (MFS) profile" evidence="6">
    <location>
        <begin position="18"/>
        <end position="393"/>
    </location>
</feature>
<accession>A0A2C6C7L4</accession>
<dbReference type="SUPFAM" id="SSF103473">
    <property type="entry name" value="MFS general substrate transporter"/>
    <property type="match status" value="1"/>
</dbReference>
<evidence type="ECO:0000313" key="8">
    <source>
        <dbReference type="Proteomes" id="UP000224974"/>
    </source>
</evidence>
<keyword evidence="8" id="KW-1185">Reference proteome</keyword>
<feature type="transmembrane region" description="Helical" evidence="5">
    <location>
        <begin position="147"/>
        <end position="169"/>
    </location>
</feature>
<dbReference type="InterPro" id="IPR011701">
    <property type="entry name" value="MFS"/>
</dbReference>
<dbReference type="GO" id="GO:0022857">
    <property type="term" value="F:transmembrane transporter activity"/>
    <property type="evidence" value="ECO:0007669"/>
    <property type="project" value="InterPro"/>
</dbReference>
<dbReference type="RefSeq" id="WP_029096373.1">
    <property type="nucleotide sequence ID" value="NZ_PDDX01000001.1"/>
</dbReference>
<dbReference type="PANTHER" id="PTHR23514:SF13">
    <property type="entry name" value="INNER MEMBRANE PROTEIN YBJJ"/>
    <property type="match status" value="1"/>
</dbReference>
<dbReference type="InterPro" id="IPR036259">
    <property type="entry name" value="MFS_trans_sf"/>
</dbReference>
<evidence type="ECO:0000256" key="3">
    <source>
        <dbReference type="ARBA" id="ARBA00022989"/>
    </source>
</evidence>
<keyword evidence="4 5" id="KW-0472">Membrane</keyword>
<dbReference type="Gene3D" id="1.20.1250.20">
    <property type="entry name" value="MFS general substrate transporter like domains"/>
    <property type="match status" value="2"/>
</dbReference>
<evidence type="ECO:0000256" key="4">
    <source>
        <dbReference type="ARBA" id="ARBA00023136"/>
    </source>
</evidence>
<dbReference type="Pfam" id="PF07690">
    <property type="entry name" value="MFS_1"/>
    <property type="match status" value="1"/>
</dbReference>
<feature type="transmembrane region" description="Helical" evidence="5">
    <location>
        <begin position="105"/>
        <end position="126"/>
    </location>
</feature>
<dbReference type="GO" id="GO:0016020">
    <property type="term" value="C:membrane"/>
    <property type="evidence" value="ECO:0007669"/>
    <property type="project" value="UniProtKB-SubCell"/>
</dbReference>
<comment type="caution">
    <text evidence="7">The sequence shown here is derived from an EMBL/GenBank/DDBJ whole genome shotgun (WGS) entry which is preliminary data.</text>
</comment>
<reference evidence="8" key="1">
    <citation type="submission" date="2017-09" db="EMBL/GenBank/DDBJ databases">
        <title>FDA dAtabase for Regulatory Grade micrObial Sequences (FDA-ARGOS): Supporting development and validation of Infectious Disease Dx tests.</title>
        <authorList>
            <person name="Minogue T."/>
            <person name="Wolcott M."/>
            <person name="Wasieloski L."/>
            <person name="Aguilar W."/>
            <person name="Moore D."/>
            <person name="Tallon L."/>
            <person name="Sadzewicz L."/>
            <person name="Ott S."/>
            <person name="Zhao X."/>
            <person name="Nagaraj S."/>
            <person name="Vavikolanu K."/>
            <person name="Aluvathingal J."/>
            <person name="Nadendla S."/>
            <person name="Sichtig H."/>
        </authorList>
    </citation>
    <scope>NUCLEOTIDE SEQUENCE [LARGE SCALE GENOMIC DNA]</scope>
    <source>
        <strain evidence="8">FDAARGOS_387</strain>
    </source>
</reference>
<evidence type="ECO:0000256" key="2">
    <source>
        <dbReference type="ARBA" id="ARBA00022692"/>
    </source>
</evidence>
<dbReference type="OrthoDB" id="9810941at2"/>
<feature type="transmembrane region" description="Helical" evidence="5">
    <location>
        <begin position="175"/>
        <end position="198"/>
    </location>
</feature>
<feature type="transmembrane region" description="Helical" evidence="5">
    <location>
        <begin position="219"/>
        <end position="244"/>
    </location>
</feature>
<dbReference type="EMBL" id="PDDX01000001">
    <property type="protein sequence ID" value="PHI32320.1"/>
    <property type="molecule type" value="Genomic_DNA"/>
</dbReference>
<evidence type="ECO:0000313" key="7">
    <source>
        <dbReference type="EMBL" id="PHI32320.1"/>
    </source>
</evidence>
<feature type="transmembrane region" description="Helical" evidence="5">
    <location>
        <begin position="340"/>
        <end position="364"/>
    </location>
</feature>
<sequence>MSDHTIPLASRKPIGVAQQHATRVGFLIAGLGMSVWAPLVPYAVLRIGMDDATLGLLLLCLGIGSICAMPMTGSLAERFGCRAVIICAAIFIMLCLPLLATVPSIMTLGIMLFIFGASVGTIDVAINIQAVLVEKASGKPMMSGFHGLYSLGCIIGAGGVSLLLTLGIATLTTTLAAVACIILLLLFGARHMLPYANVMDANQGHQEKSPIFILPRGKVAFIGILCFICFLVEGAILDWSAVFLTTVKNFATAEGGIGFTLFAFTMTFGRLTGDLIVKTFGNFKVLLAGSLTTATGLALVVYGTNDLITLVGFALIGLGASNIVPILFSAAGNQSQMPTNLAITAVTTMGYLGILAGPALIGFISHAISLSFAFSAIAVLMLVITGSARYIVK</sequence>
<feature type="transmembrane region" description="Helical" evidence="5">
    <location>
        <begin position="370"/>
        <end position="392"/>
    </location>
</feature>
<dbReference type="InterPro" id="IPR051788">
    <property type="entry name" value="MFS_Transporter"/>
</dbReference>
<keyword evidence="2 5" id="KW-0812">Transmembrane</keyword>
<evidence type="ECO:0000256" key="1">
    <source>
        <dbReference type="ARBA" id="ARBA00004141"/>
    </source>
</evidence>
<dbReference type="AlphaFoldDB" id="A0A2C6C7L4"/>
<dbReference type="STRING" id="1111728.GCA_000427805_01400"/>
<comment type="subcellular location">
    <subcellularLocation>
        <location evidence="1">Membrane</location>
        <topology evidence="1">Multi-pass membrane protein</topology>
    </subcellularLocation>
</comment>